<sequence length="424" mass="47116">MVDELPPFFEQRLHRLELCAGISPASLTISNPQMLSHATSLVAITSSRLGRDPQLHLCVCRLLSRRMLELRHRQANVLVAAGSAIEPLVTRAAELFHVPVTTLCVNRKQGRGAVTQTLHREPCIIESSDSLSRDAVTIAIADQVDGVYVRRGGTIDACLRARIQTLHDTSTRVAVIPGQPSAAMELIAAGAIGWYVSRLKCVQEAVPEPVVPTTLIHHDQDWIRSDGEWLTHTTRRCVGSWPGQSEHQYQDDLLLSGPAAGIDCEWNRGPLESLARIVRSGVIVASAITSAKQYPVVCFSEVPLVDRLRRRKFRAHLGRWDDEPYGIAIRLSAAKRIGIKPVIYGDPKDRQQLASEDRYRFQAKGTTYDWTQEREWRCAASLDLQQLDQNDVRIFVPDAAQARRLNPVADWAITVLGDTLGAMP</sequence>
<comment type="caution">
    <text evidence="1">The sequence shown here is derived from an EMBL/GenBank/DDBJ whole genome shotgun (WGS) entry which is preliminary data.</text>
</comment>
<dbReference type="Proteomes" id="UP000316304">
    <property type="component" value="Unassembled WGS sequence"/>
</dbReference>
<proteinExistence type="predicted"/>
<reference evidence="1 2" key="1">
    <citation type="submission" date="2019-02" db="EMBL/GenBank/DDBJ databases">
        <title>Deep-cultivation of Planctomycetes and their phenomic and genomic characterization uncovers novel biology.</title>
        <authorList>
            <person name="Wiegand S."/>
            <person name="Jogler M."/>
            <person name="Boedeker C."/>
            <person name="Pinto D."/>
            <person name="Vollmers J."/>
            <person name="Rivas-Marin E."/>
            <person name="Kohn T."/>
            <person name="Peeters S.H."/>
            <person name="Heuer A."/>
            <person name="Rast P."/>
            <person name="Oberbeckmann S."/>
            <person name="Bunk B."/>
            <person name="Jeske O."/>
            <person name="Meyerdierks A."/>
            <person name="Storesund J.E."/>
            <person name="Kallscheuer N."/>
            <person name="Luecker S."/>
            <person name="Lage O.M."/>
            <person name="Pohl T."/>
            <person name="Merkel B.J."/>
            <person name="Hornburger P."/>
            <person name="Mueller R.-W."/>
            <person name="Bruemmer F."/>
            <person name="Labrenz M."/>
            <person name="Spormann A.M."/>
            <person name="Op Den Camp H."/>
            <person name="Overmann J."/>
            <person name="Amann R."/>
            <person name="Jetten M.S.M."/>
            <person name="Mascher T."/>
            <person name="Medema M.H."/>
            <person name="Devos D.P."/>
            <person name="Kaster A.-K."/>
            <person name="Ovreas L."/>
            <person name="Rohde M."/>
            <person name="Galperin M.Y."/>
            <person name="Jogler C."/>
        </authorList>
    </citation>
    <scope>NUCLEOTIDE SEQUENCE [LARGE SCALE GENOMIC DNA]</scope>
    <source>
        <strain evidence="1 2">Pla52o</strain>
    </source>
</reference>
<name>A0A5C6CI96_9BACT</name>
<evidence type="ECO:0000313" key="1">
    <source>
        <dbReference type="EMBL" id="TWU24002.1"/>
    </source>
</evidence>
<evidence type="ECO:0000313" key="2">
    <source>
        <dbReference type="Proteomes" id="UP000316304"/>
    </source>
</evidence>
<protein>
    <submittedName>
        <fullName evidence="1">Uncharacterized protein</fullName>
    </submittedName>
</protein>
<organism evidence="1 2">
    <name type="scientific">Novipirellula galeiformis</name>
    <dbReference type="NCBI Taxonomy" id="2528004"/>
    <lineage>
        <taxon>Bacteria</taxon>
        <taxon>Pseudomonadati</taxon>
        <taxon>Planctomycetota</taxon>
        <taxon>Planctomycetia</taxon>
        <taxon>Pirellulales</taxon>
        <taxon>Pirellulaceae</taxon>
        <taxon>Novipirellula</taxon>
    </lineage>
</organism>
<accession>A0A5C6CI96</accession>
<gene>
    <name evidence="1" type="ORF">Pla52o_19250</name>
</gene>
<dbReference type="AlphaFoldDB" id="A0A5C6CI96"/>
<keyword evidence="2" id="KW-1185">Reference proteome</keyword>
<dbReference type="EMBL" id="SJPT01000003">
    <property type="protein sequence ID" value="TWU24002.1"/>
    <property type="molecule type" value="Genomic_DNA"/>
</dbReference>